<keyword evidence="7" id="KW-1185">Reference proteome</keyword>
<dbReference type="AlphaFoldDB" id="A0A0A2WRF5"/>
<comment type="caution">
    <text evidence="6">The sequence shown here is derived from an EMBL/GenBank/DDBJ whole genome shotgun (WGS) entry which is preliminary data.</text>
</comment>
<dbReference type="GO" id="GO:0003677">
    <property type="term" value="F:DNA binding"/>
    <property type="evidence" value="ECO:0007669"/>
    <property type="project" value="UniProtKB-KW"/>
</dbReference>
<dbReference type="EMBL" id="JPSL02000035">
    <property type="protein sequence ID" value="KGQ22711.1"/>
    <property type="molecule type" value="Genomic_DNA"/>
</dbReference>
<dbReference type="SMART" id="SM00100">
    <property type="entry name" value="cNMP"/>
    <property type="match status" value="1"/>
</dbReference>
<dbReference type="Pfam" id="PF00027">
    <property type="entry name" value="cNMP_binding"/>
    <property type="match status" value="1"/>
</dbReference>
<dbReference type="Proteomes" id="UP000030364">
    <property type="component" value="Unassembled WGS sequence"/>
</dbReference>
<dbReference type="Pfam" id="PF13545">
    <property type="entry name" value="HTH_Crp_2"/>
    <property type="match status" value="1"/>
</dbReference>
<dbReference type="Gene3D" id="1.10.10.10">
    <property type="entry name" value="Winged helix-like DNA-binding domain superfamily/Winged helix DNA-binding domain"/>
    <property type="match status" value="1"/>
</dbReference>
<dbReference type="GO" id="GO:0003700">
    <property type="term" value="F:DNA-binding transcription factor activity"/>
    <property type="evidence" value="ECO:0007669"/>
    <property type="project" value="TreeGrafter"/>
</dbReference>
<evidence type="ECO:0000256" key="2">
    <source>
        <dbReference type="ARBA" id="ARBA00023125"/>
    </source>
</evidence>
<reference evidence="6 7" key="1">
    <citation type="journal article" date="2015" name="Genome Announc.">
        <title>Draft Genome Sequence of the Thermophile Thermus filiformis ATCC 43280, Producer of Carotenoid-(Di)glucoside-Branched Fatty Acid (Di)esters and Source of Hyperthermostable Enzymes of Biotechnological Interest.</title>
        <authorList>
            <person name="Mandelli F."/>
            <person name="Oliveira Ramires B."/>
            <person name="Couger M.B."/>
            <person name="Paixao D.A."/>
            <person name="Camilo C.M."/>
            <person name="Polikarpov I."/>
            <person name="Prade R."/>
            <person name="Riano-Pachon D.M."/>
            <person name="Squina F.M."/>
        </authorList>
    </citation>
    <scope>NUCLEOTIDE SEQUENCE [LARGE SCALE GENOMIC DNA]</scope>
    <source>
        <strain evidence="6 7">ATCC 43280</strain>
    </source>
</reference>
<dbReference type="PROSITE" id="PS50042">
    <property type="entry name" value="CNMP_BINDING_3"/>
    <property type="match status" value="1"/>
</dbReference>
<dbReference type="InterPro" id="IPR018490">
    <property type="entry name" value="cNMP-bd_dom_sf"/>
</dbReference>
<dbReference type="RefSeq" id="WP_038061556.1">
    <property type="nucleotide sequence ID" value="NZ_JPSL02000035.1"/>
</dbReference>
<dbReference type="InterPro" id="IPR036388">
    <property type="entry name" value="WH-like_DNA-bd_sf"/>
</dbReference>
<dbReference type="PANTHER" id="PTHR24567:SF74">
    <property type="entry name" value="HTH-TYPE TRANSCRIPTIONAL REGULATOR ARCR"/>
    <property type="match status" value="1"/>
</dbReference>
<feature type="domain" description="Cyclic nucleotide-binding" evidence="4">
    <location>
        <begin position="1"/>
        <end position="56"/>
    </location>
</feature>
<proteinExistence type="predicted"/>
<dbReference type="STRING" id="276.THFILI_01405"/>
<keyword evidence="1" id="KW-0805">Transcription regulation</keyword>
<dbReference type="CDD" id="cd00092">
    <property type="entry name" value="HTH_CRP"/>
    <property type="match status" value="1"/>
</dbReference>
<protein>
    <submittedName>
        <fullName evidence="6">Crp/Fnr family transcriptional regulator</fullName>
    </submittedName>
</protein>
<keyword evidence="3" id="KW-0804">Transcription</keyword>
<evidence type="ECO:0000256" key="1">
    <source>
        <dbReference type="ARBA" id="ARBA00023015"/>
    </source>
</evidence>
<evidence type="ECO:0000313" key="6">
    <source>
        <dbReference type="EMBL" id="KGQ22711.1"/>
    </source>
</evidence>
<dbReference type="SMART" id="SM00419">
    <property type="entry name" value="HTH_CRP"/>
    <property type="match status" value="1"/>
</dbReference>
<gene>
    <name evidence="6" type="ORF">THFILI_01405</name>
</gene>
<evidence type="ECO:0000313" key="7">
    <source>
        <dbReference type="Proteomes" id="UP000030364"/>
    </source>
</evidence>
<evidence type="ECO:0000259" key="5">
    <source>
        <dbReference type="PROSITE" id="PS51063"/>
    </source>
</evidence>
<dbReference type="PROSITE" id="PS51063">
    <property type="entry name" value="HTH_CRP_2"/>
    <property type="match status" value="1"/>
</dbReference>
<dbReference type="GO" id="GO:0005829">
    <property type="term" value="C:cytosol"/>
    <property type="evidence" value="ECO:0007669"/>
    <property type="project" value="TreeGrafter"/>
</dbReference>
<dbReference type="CDD" id="cd00038">
    <property type="entry name" value="CAP_ED"/>
    <property type="match status" value="1"/>
</dbReference>
<organism evidence="6 7">
    <name type="scientific">Thermus filiformis</name>
    <dbReference type="NCBI Taxonomy" id="276"/>
    <lineage>
        <taxon>Bacteria</taxon>
        <taxon>Thermotogati</taxon>
        <taxon>Deinococcota</taxon>
        <taxon>Deinococci</taxon>
        <taxon>Thermales</taxon>
        <taxon>Thermaceae</taxon>
        <taxon>Thermus</taxon>
    </lineage>
</organism>
<evidence type="ECO:0000256" key="3">
    <source>
        <dbReference type="ARBA" id="ARBA00023163"/>
    </source>
</evidence>
<dbReference type="SUPFAM" id="SSF51206">
    <property type="entry name" value="cAMP-binding domain-like"/>
    <property type="match status" value="1"/>
</dbReference>
<dbReference type="OrthoDB" id="9812325at2"/>
<dbReference type="InterPro" id="IPR050397">
    <property type="entry name" value="Env_Response_Regulators"/>
</dbReference>
<dbReference type="PRINTS" id="PR00034">
    <property type="entry name" value="HTHCRP"/>
</dbReference>
<dbReference type="InterPro" id="IPR000595">
    <property type="entry name" value="cNMP-bd_dom"/>
</dbReference>
<feature type="domain" description="HTH crp-type" evidence="5">
    <location>
        <begin position="110"/>
        <end position="182"/>
    </location>
</feature>
<dbReference type="InterPro" id="IPR014710">
    <property type="entry name" value="RmlC-like_jellyroll"/>
</dbReference>
<evidence type="ECO:0000259" key="4">
    <source>
        <dbReference type="PROSITE" id="PS50042"/>
    </source>
</evidence>
<keyword evidence="2" id="KW-0238">DNA-binding</keyword>
<accession>A0A0A2WRF5</accession>
<dbReference type="SUPFAM" id="SSF46785">
    <property type="entry name" value="Winged helix' DNA-binding domain"/>
    <property type="match status" value="1"/>
</dbReference>
<dbReference type="InterPro" id="IPR012318">
    <property type="entry name" value="HTH_CRP"/>
</dbReference>
<dbReference type="PANTHER" id="PTHR24567">
    <property type="entry name" value="CRP FAMILY TRANSCRIPTIONAL REGULATORY PROTEIN"/>
    <property type="match status" value="1"/>
</dbReference>
<name>A0A0A2WRF5_THEFI</name>
<sequence length="195" mass="22109">MRKYARKEVIYLAGDRGETLYRLESGLVRIVELLPDGRTLTLRHVLPGDYFGEEALEGKPYRYAAEALADSVVEGLDPRSMPHEALHQVARNLARQMRRVQAYEAHLQAGELRARIARYLLFLADTWASGRDERGLYVIVSHEEIADATASTRESVSKILSDLRREGLILTAYRRVYLLDLRALEEEAQGVLEAA</sequence>
<dbReference type="InterPro" id="IPR036390">
    <property type="entry name" value="WH_DNA-bd_sf"/>
</dbReference>
<dbReference type="Gene3D" id="2.60.120.10">
    <property type="entry name" value="Jelly Rolls"/>
    <property type="match status" value="1"/>
</dbReference>
<dbReference type="PATRIC" id="fig|276.5.peg.448"/>